<evidence type="ECO:0000313" key="1">
    <source>
        <dbReference type="EMBL" id="KAG6952204.1"/>
    </source>
</evidence>
<gene>
    <name evidence="1" type="ORF">JG687_00013159</name>
</gene>
<dbReference type="OrthoDB" id="117446at2759"/>
<dbReference type="AlphaFoldDB" id="A0A8T1TZZ1"/>
<sequence length="134" mass="15764">MEYVKNCLKNEYYGRVLVTGSPGIGKSQFYLYCAFQLIKSQLAVVNSLSPFKLVMNCQDCYFLYDADRQELRYLYQDEIVQLSFKQMYCDSSMGAPTSWNYGMGCRCFSRHHMMLQNLRVCVKPTFCQCGRWRN</sequence>
<reference evidence="1" key="1">
    <citation type="submission" date="2021-01" db="EMBL/GenBank/DDBJ databases">
        <title>Phytophthora aleatoria, a newly-described species from Pinus radiata is distinct from Phytophthora cactorum isolates based on comparative genomics.</title>
        <authorList>
            <person name="Mcdougal R."/>
            <person name="Panda P."/>
            <person name="Williams N."/>
            <person name="Studholme D.J."/>
        </authorList>
    </citation>
    <scope>NUCLEOTIDE SEQUENCE</scope>
    <source>
        <strain evidence="1">NZFS 3830</strain>
    </source>
</reference>
<organism evidence="1 2">
    <name type="scientific">Phytophthora cactorum</name>
    <dbReference type="NCBI Taxonomy" id="29920"/>
    <lineage>
        <taxon>Eukaryota</taxon>
        <taxon>Sar</taxon>
        <taxon>Stramenopiles</taxon>
        <taxon>Oomycota</taxon>
        <taxon>Peronosporomycetes</taxon>
        <taxon>Peronosporales</taxon>
        <taxon>Peronosporaceae</taxon>
        <taxon>Phytophthora</taxon>
    </lineage>
</organism>
<name>A0A8T1TZZ1_9STRA</name>
<comment type="caution">
    <text evidence="1">The sequence shown here is derived from an EMBL/GenBank/DDBJ whole genome shotgun (WGS) entry which is preliminary data.</text>
</comment>
<dbReference type="Proteomes" id="UP000688947">
    <property type="component" value="Unassembled WGS sequence"/>
</dbReference>
<evidence type="ECO:0000313" key="2">
    <source>
        <dbReference type="Proteomes" id="UP000688947"/>
    </source>
</evidence>
<protein>
    <submittedName>
        <fullName evidence="1">Uncharacterized protein</fullName>
    </submittedName>
</protein>
<proteinExistence type="predicted"/>
<accession>A0A8T1TZZ1</accession>
<dbReference type="EMBL" id="JAENGZ010000940">
    <property type="protein sequence ID" value="KAG6952204.1"/>
    <property type="molecule type" value="Genomic_DNA"/>
</dbReference>